<name>A0A9Q3E5E3_9BASI</name>
<evidence type="ECO:0000256" key="1">
    <source>
        <dbReference type="SAM" id="MobiDB-lite"/>
    </source>
</evidence>
<accession>A0A9Q3E5E3</accession>
<evidence type="ECO:0000313" key="2">
    <source>
        <dbReference type="EMBL" id="MBW0516300.1"/>
    </source>
</evidence>
<comment type="caution">
    <text evidence="2">The sequence shown here is derived from an EMBL/GenBank/DDBJ whole genome shotgun (WGS) entry which is preliminary data.</text>
</comment>
<protein>
    <submittedName>
        <fullName evidence="2">Uncharacterized protein</fullName>
    </submittedName>
</protein>
<evidence type="ECO:0000313" key="3">
    <source>
        <dbReference type="Proteomes" id="UP000765509"/>
    </source>
</evidence>
<dbReference type="EMBL" id="AVOT02025165">
    <property type="protein sequence ID" value="MBW0516300.1"/>
    <property type="molecule type" value="Genomic_DNA"/>
</dbReference>
<gene>
    <name evidence="2" type="ORF">O181_056015</name>
</gene>
<keyword evidence="3" id="KW-1185">Reference proteome</keyword>
<feature type="region of interest" description="Disordered" evidence="1">
    <location>
        <begin position="1"/>
        <end position="30"/>
    </location>
</feature>
<organism evidence="2 3">
    <name type="scientific">Austropuccinia psidii MF-1</name>
    <dbReference type="NCBI Taxonomy" id="1389203"/>
    <lineage>
        <taxon>Eukaryota</taxon>
        <taxon>Fungi</taxon>
        <taxon>Dikarya</taxon>
        <taxon>Basidiomycota</taxon>
        <taxon>Pucciniomycotina</taxon>
        <taxon>Pucciniomycetes</taxon>
        <taxon>Pucciniales</taxon>
        <taxon>Sphaerophragmiaceae</taxon>
        <taxon>Austropuccinia</taxon>
    </lineage>
</organism>
<dbReference type="Proteomes" id="UP000765509">
    <property type="component" value="Unassembled WGS sequence"/>
</dbReference>
<dbReference type="AlphaFoldDB" id="A0A9Q3E5E3"/>
<feature type="compositionally biased region" description="Polar residues" evidence="1">
    <location>
        <begin position="11"/>
        <end position="23"/>
    </location>
</feature>
<sequence length="83" mass="9403">MPVQHSPPARQANSQARTKSVPTATPRAPHNATLAVPQLRAHLERGPIMEGVAPYNLSMKINIFFRICWFFFCNAKDLLEKSW</sequence>
<proteinExistence type="predicted"/>
<reference evidence="2" key="1">
    <citation type="submission" date="2021-03" db="EMBL/GenBank/DDBJ databases">
        <title>Draft genome sequence of rust myrtle Austropuccinia psidii MF-1, a brazilian biotype.</title>
        <authorList>
            <person name="Quecine M.C."/>
            <person name="Pachon D.M.R."/>
            <person name="Bonatelli M.L."/>
            <person name="Correr F.H."/>
            <person name="Franceschini L.M."/>
            <person name="Leite T.F."/>
            <person name="Margarido G.R.A."/>
            <person name="Almeida C.A."/>
            <person name="Ferrarezi J.A."/>
            <person name="Labate C.A."/>
        </authorList>
    </citation>
    <scope>NUCLEOTIDE SEQUENCE</scope>
    <source>
        <strain evidence="2">MF-1</strain>
    </source>
</reference>